<evidence type="ECO:0000313" key="2">
    <source>
        <dbReference type="EMBL" id="KKL61113.1"/>
    </source>
</evidence>
<organism evidence="2">
    <name type="scientific">marine sediment metagenome</name>
    <dbReference type="NCBI Taxonomy" id="412755"/>
    <lineage>
        <taxon>unclassified sequences</taxon>
        <taxon>metagenomes</taxon>
        <taxon>ecological metagenomes</taxon>
    </lineage>
</organism>
<reference evidence="2" key="1">
    <citation type="journal article" date="2015" name="Nature">
        <title>Complex archaea that bridge the gap between prokaryotes and eukaryotes.</title>
        <authorList>
            <person name="Spang A."/>
            <person name="Saw J.H."/>
            <person name="Jorgensen S.L."/>
            <person name="Zaremba-Niedzwiedzka K."/>
            <person name="Martijn J."/>
            <person name="Lind A.E."/>
            <person name="van Eijk R."/>
            <person name="Schleper C."/>
            <person name="Guy L."/>
            <person name="Ettema T.J."/>
        </authorList>
    </citation>
    <scope>NUCLEOTIDE SEQUENCE</scope>
</reference>
<evidence type="ECO:0000256" key="1">
    <source>
        <dbReference type="SAM" id="Coils"/>
    </source>
</evidence>
<name>A0A0F9DHD5_9ZZZZ</name>
<dbReference type="AlphaFoldDB" id="A0A0F9DHD5"/>
<comment type="caution">
    <text evidence="2">The sequence shown here is derived from an EMBL/GenBank/DDBJ whole genome shotgun (WGS) entry which is preliminary data.</text>
</comment>
<dbReference type="EMBL" id="LAZR01028918">
    <property type="protein sequence ID" value="KKL61113.1"/>
    <property type="molecule type" value="Genomic_DNA"/>
</dbReference>
<protein>
    <submittedName>
        <fullName evidence="2">Uncharacterized protein</fullName>
    </submittedName>
</protein>
<sequence length="392" mass="45666">MLPDKITIGKKYDTAMCMSNKEQADEYFELLVEHNMRMSEHSREKAEEIERTNLGYYAGYYDNETRQRVEKLFNCNHPIFGKATDDPVTPEKALKIGMDLGTRNKKGDKTMVAETTITNKNDVEIAQDSFTATELKKYNITDKQIADMSKHAMTLKVKDVNDKAGCKIVHDARIVVKHLIIGVEDTRTGLKAKSRKFDRDVDGEAKRIVALLLPIRDYLASQEKIVEDEKIRIKVEKARQAKERLEKEEAERMRIWEEEQDKIKAEQEKEAKRLEVIREEQEAKELQIWEEKQILDAEKREFEEKQEAAEKAIENERIRVWEEKEKKRLADEKEKEAEELRIKMLPDNELLEAFASTIEELKIPKVKYAGSITKLAKAGLFLNEACETLRDE</sequence>
<proteinExistence type="predicted"/>
<feature type="coiled-coil region" evidence="1">
    <location>
        <begin position="228"/>
        <end position="343"/>
    </location>
</feature>
<keyword evidence="1" id="KW-0175">Coiled coil</keyword>
<accession>A0A0F9DHD5</accession>
<gene>
    <name evidence="2" type="ORF">LCGC14_2198570</name>
</gene>